<dbReference type="RefSeq" id="XP_058307715.1">
    <property type="nucleotide sequence ID" value="XM_058453524.1"/>
</dbReference>
<dbReference type="Pfam" id="PF11571">
    <property type="entry name" value="Med27"/>
    <property type="match status" value="1"/>
</dbReference>
<comment type="subcellular location">
    <subcellularLocation>
        <location evidence="1">Nucleus</location>
    </subcellularLocation>
</comment>
<feature type="region of interest" description="Disordered" evidence="6">
    <location>
        <begin position="1"/>
        <end position="39"/>
    </location>
</feature>
<dbReference type="AlphaFoldDB" id="A0A9W9SXC6"/>
<dbReference type="OrthoDB" id="10254221at2759"/>
<evidence type="ECO:0000256" key="5">
    <source>
        <dbReference type="ARBA" id="ARBA00023242"/>
    </source>
</evidence>
<organism evidence="7 8">
    <name type="scientific">Penicillium cinerascens</name>
    <dbReference type="NCBI Taxonomy" id="70096"/>
    <lineage>
        <taxon>Eukaryota</taxon>
        <taxon>Fungi</taxon>
        <taxon>Dikarya</taxon>
        <taxon>Ascomycota</taxon>
        <taxon>Pezizomycotina</taxon>
        <taxon>Eurotiomycetes</taxon>
        <taxon>Eurotiomycetidae</taxon>
        <taxon>Eurotiales</taxon>
        <taxon>Aspergillaceae</taxon>
        <taxon>Penicillium</taxon>
    </lineage>
</organism>
<keyword evidence="5" id="KW-0539">Nucleus</keyword>
<reference evidence="7" key="2">
    <citation type="journal article" date="2023" name="IMA Fungus">
        <title>Comparative genomic study of the Penicillium genus elucidates a diverse pangenome and 15 lateral gene transfer events.</title>
        <authorList>
            <person name="Petersen C."/>
            <person name="Sorensen T."/>
            <person name="Nielsen M.R."/>
            <person name="Sondergaard T.E."/>
            <person name="Sorensen J.L."/>
            <person name="Fitzpatrick D.A."/>
            <person name="Frisvad J.C."/>
            <person name="Nielsen K.L."/>
        </authorList>
    </citation>
    <scope>NUCLEOTIDE SEQUENCE</scope>
    <source>
        <strain evidence="7">IBT 15544</strain>
    </source>
</reference>
<evidence type="ECO:0000256" key="2">
    <source>
        <dbReference type="ARBA" id="ARBA00008048"/>
    </source>
</evidence>
<evidence type="ECO:0000256" key="3">
    <source>
        <dbReference type="ARBA" id="ARBA00023015"/>
    </source>
</evidence>
<feature type="compositionally biased region" description="Polar residues" evidence="6">
    <location>
        <begin position="24"/>
        <end position="39"/>
    </location>
</feature>
<keyword evidence="4" id="KW-0804">Transcription</keyword>
<reference evidence="7" key="1">
    <citation type="submission" date="2022-12" db="EMBL/GenBank/DDBJ databases">
        <authorList>
            <person name="Petersen C."/>
        </authorList>
    </citation>
    <scope>NUCLEOTIDE SEQUENCE</scope>
    <source>
        <strain evidence="7">IBT 15544</strain>
    </source>
</reference>
<keyword evidence="3" id="KW-0805">Transcription regulation</keyword>
<evidence type="ECO:0000313" key="7">
    <source>
        <dbReference type="EMBL" id="KAJ5201799.1"/>
    </source>
</evidence>
<keyword evidence="8" id="KW-1185">Reference proteome</keyword>
<accession>A0A9W9SXC6</accession>
<name>A0A9W9SXC6_9EURO</name>
<comment type="similarity">
    <text evidence="2">Belongs to the Mediator complex subunit 27 family.</text>
</comment>
<protein>
    <recommendedName>
        <fullName evidence="9">Mediator complex subunit 27</fullName>
    </recommendedName>
</protein>
<dbReference type="EMBL" id="JAPQKR010000013">
    <property type="protein sequence ID" value="KAJ5201799.1"/>
    <property type="molecule type" value="Genomic_DNA"/>
</dbReference>
<evidence type="ECO:0000256" key="4">
    <source>
        <dbReference type="ARBA" id="ARBA00023163"/>
    </source>
</evidence>
<sequence>MSTIPNASAPAAGSIVPKAEEKLSATQGGPQAGNGNTPQINWDSEIQLVSSLAKLQELERQIHVLRQSVPDGVLEPLVPISNSKASPLKAVAESPSLLREELNQTARNKLSNIENFQSTWRGPELQPIWARVEARIKESNGQLLQPTGIWEMDYDVLLQELLKAEKTKEEESQREEEDVERAKAQSSEGEWETVVERFVQRNIPGVRVVKGQKAFSLGVALAKAGMILLVEGMKDPDVSGVSEWQVSAKTPPGRSPTKLENSIMDCLNTRSRKWDLAFLLDMISSYADIKSTPCAKCTRLTNNGAQLPTIRRVQPIQPPQEEQRTFAFDALHSDCA</sequence>
<dbReference type="GO" id="GO:0016592">
    <property type="term" value="C:mediator complex"/>
    <property type="evidence" value="ECO:0007669"/>
    <property type="project" value="InterPro"/>
</dbReference>
<proteinExistence type="inferred from homology"/>
<dbReference type="InterPro" id="IPR021627">
    <property type="entry name" value="Mediator_Med27"/>
</dbReference>
<dbReference type="Proteomes" id="UP001150904">
    <property type="component" value="Unassembled WGS sequence"/>
</dbReference>
<feature type="region of interest" description="Disordered" evidence="6">
    <location>
        <begin position="166"/>
        <end position="185"/>
    </location>
</feature>
<comment type="caution">
    <text evidence="7">The sequence shown here is derived from an EMBL/GenBank/DDBJ whole genome shotgun (WGS) entry which is preliminary data.</text>
</comment>
<evidence type="ECO:0000256" key="6">
    <source>
        <dbReference type="SAM" id="MobiDB-lite"/>
    </source>
</evidence>
<evidence type="ECO:0008006" key="9">
    <source>
        <dbReference type="Google" id="ProtNLM"/>
    </source>
</evidence>
<gene>
    <name evidence="7" type="ORF">N7498_006462</name>
</gene>
<evidence type="ECO:0000313" key="8">
    <source>
        <dbReference type="Proteomes" id="UP001150904"/>
    </source>
</evidence>
<evidence type="ECO:0000256" key="1">
    <source>
        <dbReference type="ARBA" id="ARBA00004123"/>
    </source>
</evidence>
<dbReference type="GeneID" id="83180825"/>